<evidence type="ECO:0000313" key="1">
    <source>
        <dbReference type="EMBL" id="CAG8575664.1"/>
    </source>
</evidence>
<comment type="caution">
    <text evidence="1">The sequence shown here is derived from an EMBL/GenBank/DDBJ whole genome shotgun (WGS) entry which is preliminary data.</text>
</comment>
<protein>
    <submittedName>
        <fullName evidence="1">7897_t:CDS:1</fullName>
    </submittedName>
</protein>
<evidence type="ECO:0000313" key="2">
    <source>
        <dbReference type="Proteomes" id="UP000789920"/>
    </source>
</evidence>
<proteinExistence type="predicted"/>
<sequence>KYLQNPNNFTLRGNNLMTTITTQKEYGENTNQITTIAHDKLFQRTNEIDNVETPLKSSQADALKGGKRGQAQDTKSIMRQLDPRIDAKLLAIVEQLVDKFVIYSNIYNRLKHHFFDLGEPLPRYIEVEAE</sequence>
<name>A0ACA9M9Q2_9GLOM</name>
<keyword evidence="2" id="KW-1185">Reference proteome</keyword>
<gene>
    <name evidence="1" type="ORF">RPERSI_LOCUS4932</name>
</gene>
<dbReference type="Proteomes" id="UP000789920">
    <property type="component" value="Unassembled WGS sequence"/>
</dbReference>
<feature type="non-terminal residue" evidence="1">
    <location>
        <position position="1"/>
    </location>
</feature>
<reference evidence="1" key="1">
    <citation type="submission" date="2021-06" db="EMBL/GenBank/DDBJ databases">
        <authorList>
            <person name="Kallberg Y."/>
            <person name="Tangrot J."/>
            <person name="Rosling A."/>
        </authorList>
    </citation>
    <scope>NUCLEOTIDE SEQUENCE</scope>
    <source>
        <strain evidence="1">MA461A</strain>
    </source>
</reference>
<accession>A0ACA9M9Q2</accession>
<dbReference type="EMBL" id="CAJVQC010007143">
    <property type="protein sequence ID" value="CAG8575664.1"/>
    <property type="molecule type" value="Genomic_DNA"/>
</dbReference>
<organism evidence="1 2">
    <name type="scientific">Racocetra persica</name>
    <dbReference type="NCBI Taxonomy" id="160502"/>
    <lineage>
        <taxon>Eukaryota</taxon>
        <taxon>Fungi</taxon>
        <taxon>Fungi incertae sedis</taxon>
        <taxon>Mucoromycota</taxon>
        <taxon>Glomeromycotina</taxon>
        <taxon>Glomeromycetes</taxon>
        <taxon>Diversisporales</taxon>
        <taxon>Gigasporaceae</taxon>
        <taxon>Racocetra</taxon>
    </lineage>
</organism>